<keyword evidence="2" id="KW-0812">Transmembrane</keyword>
<evidence type="ECO:0000259" key="3">
    <source>
        <dbReference type="SMART" id="SM00631"/>
    </source>
</evidence>
<evidence type="ECO:0000313" key="4">
    <source>
        <dbReference type="EMBL" id="KAL3777331.1"/>
    </source>
</evidence>
<dbReference type="SUPFAM" id="SSF53187">
    <property type="entry name" value="Zn-dependent exopeptidases"/>
    <property type="match status" value="1"/>
</dbReference>
<dbReference type="CDD" id="cd00596">
    <property type="entry name" value="Peptidase_M14_like"/>
    <property type="match status" value="1"/>
</dbReference>
<feature type="transmembrane region" description="Helical" evidence="2">
    <location>
        <begin position="746"/>
        <end position="766"/>
    </location>
</feature>
<evidence type="ECO:0000256" key="2">
    <source>
        <dbReference type="SAM" id="Phobius"/>
    </source>
</evidence>
<comment type="caution">
    <text evidence="4">The sequence shown here is derived from an EMBL/GenBank/DDBJ whole genome shotgun (WGS) entry which is preliminary data.</text>
</comment>
<protein>
    <recommendedName>
        <fullName evidence="3">Peptidase M14 domain-containing protein</fullName>
    </recommendedName>
</protein>
<comment type="similarity">
    <text evidence="1">Belongs to the peptidase M14 family.</text>
</comment>
<sequence length="819" mass="91121">MSTMSSNEDDQYEILPSSDLLERMMKLAQDYPTFVTLTTTQEWFGLPRAGTDADCTFDTNYKGETNAGCNNYVLIIQDKEAYPDDPDVQLAPNAEYLLNLEGGYWKQPFNDEETPSKSGWRYIPDVFLSGSVHGDERVGPTSLIEMASLLVESAYCESLPRMRYHPKSPQNNNNIDDESQKNHDEILWSQELMSSQMCRTSLLSKGIPSPYRQWLARLASTRRIVIIPTANALGYSQNVREENRIDPNRDFPFDVQKGDEGQCMQTIAGRSINELFRSHLFPIGLTFHGGMEVIGYEWGAPTYLNKDAPDAVAQNMIAEGYSRYANGFPHHKAYDYGTMNDKVYYVRGGMEDWAFAGSWDPERVVQCAPTTYGGYDAEKTTYNNSTLRAFNMLIETSDIKSPPMDQLGKRTQPLISSSGEENGHIARNIRLALLAVDAVEPYVSINGVEGIQFEDDHVPAVNQRNYDGTSYFETSKQILLPEMADRTLLHGRRTEAKTATVSWTVGGSFDVDSTEIVYGPWEELPSNLAEGKDGFYPSPETSELIASNFLTVSPTNTDASAEVQGRSMWHKQGAYPKKDDSTPFPTFETTLDLSSYPSGTKIAVVAKVKVDKAWTNPASNVGPPGLGSVSHIVNARTNPAYHATNAGKVIQGRDNSWWYSKPVSLIIGSSGEYANLMSEATSSNAPMTMMDGKVKAIHINARTGSMDMQGDGMNMKGEMDVKRESSVAENSGGSKSMATASSNLSMPWLLGALASFSVFVLGCVLIRRKRRMRAHRRNMERIRDEDEDFNADFSEHGEYRDDSGIENSRFGAHDEFTID</sequence>
<evidence type="ECO:0000313" key="5">
    <source>
        <dbReference type="Proteomes" id="UP001530400"/>
    </source>
</evidence>
<dbReference type="AlphaFoldDB" id="A0ABD3NP36"/>
<keyword evidence="2" id="KW-0472">Membrane</keyword>
<accession>A0ABD3NP36</accession>
<dbReference type="Proteomes" id="UP001530400">
    <property type="component" value="Unassembled WGS sequence"/>
</dbReference>
<dbReference type="EMBL" id="JALLPJ020001051">
    <property type="protein sequence ID" value="KAL3777331.1"/>
    <property type="molecule type" value="Genomic_DNA"/>
</dbReference>
<keyword evidence="2" id="KW-1133">Transmembrane helix</keyword>
<reference evidence="4 5" key="1">
    <citation type="submission" date="2024-10" db="EMBL/GenBank/DDBJ databases">
        <title>Updated reference genomes for cyclostephanoid diatoms.</title>
        <authorList>
            <person name="Roberts W.R."/>
            <person name="Alverson A.J."/>
        </authorList>
    </citation>
    <scope>NUCLEOTIDE SEQUENCE [LARGE SCALE GENOMIC DNA]</scope>
    <source>
        <strain evidence="4 5">AJA010-31</strain>
    </source>
</reference>
<dbReference type="Gene3D" id="3.40.630.10">
    <property type="entry name" value="Zn peptidases"/>
    <property type="match status" value="1"/>
</dbReference>
<name>A0ABD3NP36_9STRA</name>
<gene>
    <name evidence="4" type="ORF">ACHAWO_001238</name>
</gene>
<feature type="domain" description="Peptidase M14" evidence="3">
    <location>
        <begin position="16"/>
        <end position="370"/>
    </location>
</feature>
<dbReference type="InterPro" id="IPR000834">
    <property type="entry name" value="Peptidase_M14"/>
</dbReference>
<dbReference type="SMART" id="SM00631">
    <property type="entry name" value="Zn_pept"/>
    <property type="match status" value="1"/>
</dbReference>
<dbReference type="Pfam" id="PF00246">
    <property type="entry name" value="Peptidase_M14"/>
    <property type="match status" value="1"/>
</dbReference>
<proteinExistence type="inferred from homology"/>
<keyword evidence="5" id="KW-1185">Reference proteome</keyword>
<organism evidence="4 5">
    <name type="scientific">Cyclotella atomus</name>
    <dbReference type="NCBI Taxonomy" id="382360"/>
    <lineage>
        <taxon>Eukaryota</taxon>
        <taxon>Sar</taxon>
        <taxon>Stramenopiles</taxon>
        <taxon>Ochrophyta</taxon>
        <taxon>Bacillariophyta</taxon>
        <taxon>Coscinodiscophyceae</taxon>
        <taxon>Thalassiosirophycidae</taxon>
        <taxon>Stephanodiscales</taxon>
        <taxon>Stephanodiscaceae</taxon>
        <taxon>Cyclotella</taxon>
    </lineage>
</organism>
<evidence type="ECO:0000256" key="1">
    <source>
        <dbReference type="ARBA" id="ARBA00005988"/>
    </source>
</evidence>